<name>A0A845L553_9FIRM</name>
<reference evidence="1 2" key="1">
    <citation type="submission" date="2020-01" db="EMBL/GenBank/DDBJ databases">
        <title>Whole-genome sequence of Heliobacterium undosum DSM 13378.</title>
        <authorList>
            <person name="Kyndt J.A."/>
            <person name="Meyer T.E."/>
        </authorList>
    </citation>
    <scope>NUCLEOTIDE SEQUENCE [LARGE SCALE GENOMIC DNA]</scope>
    <source>
        <strain evidence="1 2">DSM 13378</strain>
    </source>
</reference>
<proteinExistence type="predicted"/>
<accession>A0A845L553</accession>
<dbReference type="AlphaFoldDB" id="A0A845L553"/>
<keyword evidence="2" id="KW-1185">Reference proteome</keyword>
<gene>
    <name evidence="1" type="ORF">GTO91_10740</name>
</gene>
<dbReference type="OrthoDB" id="1956884at2"/>
<comment type="caution">
    <text evidence="1">The sequence shown here is derived from an EMBL/GenBank/DDBJ whole genome shotgun (WGS) entry which is preliminary data.</text>
</comment>
<evidence type="ECO:0000313" key="2">
    <source>
        <dbReference type="Proteomes" id="UP000463470"/>
    </source>
</evidence>
<protein>
    <submittedName>
        <fullName evidence="1">Uncharacterized protein</fullName>
    </submittedName>
</protein>
<evidence type="ECO:0000313" key="1">
    <source>
        <dbReference type="EMBL" id="MZP30185.1"/>
    </source>
</evidence>
<dbReference type="Proteomes" id="UP000463470">
    <property type="component" value="Unassembled WGS sequence"/>
</dbReference>
<dbReference type="EMBL" id="WXEY01000010">
    <property type="protein sequence ID" value="MZP30185.1"/>
    <property type="molecule type" value="Genomic_DNA"/>
</dbReference>
<dbReference type="RefSeq" id="WP_161258711.1">
    <property type="nucleotide sequence ID" value="NZ_WXEY01000010.1"/>
</dbReference>
<sequence length="889" mass="103951">MDSQIFYVETFEDPHAYYQQLKIYEDEMHITGGHVLANWIRQRGAYLGPGSPSVWSYEGLQRRLYRRWYQPLTRIFLETKVRECIQRLFSEDNPLKRALINDLETIVREFCLLAELGIFALPPVSQPDPALAFQKIVTSLMTDPQVRDIINIYHSVTYEHLCHELNEGKSIRRIYLYQLDKIDAMRMVFFHRLRHWGIKVVFRIPFYAYCPSISAPWRELYEAITGVGCKEWSYSCTAQFRKGQQLIRFLEGIDSAGAERRETLTRMLAPEDCLDLGIVEFNSPAQFKSYLRTHPPTNLKQKIAAPEADQLNQAFGDALPTRRKQEMAGHPLYRFIHAVYRCRRREPDFELDWNTFVQIAASPWVDTKQVSGMAAVGFLDDLSDYMQGVTTLKEIRRRLGCLEELQRASRVFDDLARDQVNRNRMARYLSNPLRVFVYVHGERYSVTLKQVVDLVSIVESMLRRLLPVEGTSVSVGAHFESWRRIIESLRGQLETTIKDDLPFFERFERMLLINFPDEWRAERPELESYMMVCLYGPGTQQNAVDVIHSLEQLDGLVLTSESIHLTNMSLEATQKSERNEFGHYLTNEWVRTAANRLSNQNWRSLLLRCLDVDFLWKSKLREGFTDFSLFYAVAFCRKKLTVSWIRQWHRHDAPGLAWHVLSSLYPKSEIENKIDMLGFRTSTPTSITENTSSFAVETPEMENTEKTDEIINIISQFPEVFYLDIDFCPLKFFYTAIIDQQPLYSTDFHQKLVFAAVASLLAEQADGRKQVREFLFPLFPQWTDTLKENLLITTSIHGLREYRSFQNVHYPSAMAGLQRLRSRYGQTAYKIREAYRDGKPIKVKWLKDWFRTLLNTNTQSKGGQHCRMCPHLSLCLEGVYVVDEDKHRH</sequence>
<organism evidence="1 2">
    <name type="scientific">Heliomicrobium undosum</name>
    <dbReference type="NCBI Taxonomy" id="121734"/>
    <lineage>
        <taxon>Bacteria</taxon>
        <taxon>Bacillati</taxon>
        <taxon>Bacillota</taxon>
        <taxon>Clostridia</taxon>
        <taxon>Eubacteriales</taxon>
        <taxon>Heliobacteriaceae</taxon>
        <taxon>Heliomicrobium</taxon>
    </lineage>
</organism>